<keyword evidence="8" id="KW-1185">Reference proteome</keyword>
<dbReference type="Proteomes" id="UP000186817">
    <property type="component" value="Unassembled WGS sequence"/>
</dbReference>
<evidence type="ECO:0000259" key="6">
    <source>
        <dbReference type="SMART" id="SM00831"/>
    </source>
</evidence>
<dbReference type="InterPro" id="IPR023298">
    <property type="entry name" value="ATPase_P-typ_TM_dom_sf"/>
</dbReference>
<evidence type="ECO:0000313" key="7">
    <source>
        <dbReference type="EMBL" id="OLP86143.1"/>
    </source>
</evidence>
<keyword evidence="3 5" id="KW-1133">Transmembrane helix</keyword>
<feature type="transmembrane region" description="Helical" evidence="5">
    <location>
        <begin position="288"/>
        <end position="311"/>
    </location>
</feature>
<dbReference type="SUPFAM" id="SSF81665">
    <property type="entry name" value="Calcium ATPase, transmembrane domain M"/>
    <property type="match status" value="1"/>
</dbReference>
<dbReference type="OrthoDB" id="116380at2759"/>
<evidence type="ECO:0000256" key="2">
    <source>
        <dbReference type="ARBA" id="ARBA00022692"/>
    </source>
</evidence>
<evidence type="ECO:0000313" key="8">
    <source>
        <dbReference type="Proteomes" id="UP000186817"/>
    </source>
</evidence>
<dbReference type="InterPro" id="IPR004014">
    <property type="entry name" value="ATPase_P-typ_cation-transptr_N"/>
</dbReference>
<dbReference type="PRINTS" id="PR00119">
    <property type="entry name" value="CATATPASE"/>
</dbReference>
<dbReference type="AlphaFoldDB" id="A0A1Q9CTB2"/>
<dbReference type="Gene3D" id="2.70.150.10">
    <property type="entry name" value="Calcium-transporting ATPase, cytoplasmic transduction domain A"/>
    <property type="match status" value="1"/>
</dbReference>
<dbReference type="InterPro" id="IPR023214">
    <property type="entry name" value="HAD_sf"/>
</dbReference>
<evidence type="ECO:0000256" key="4">
    <source>
        <dbReference type="ARBA" id="ARBA00023136"/>
    </source>
</evidence>
<reference evidence="7 8" key="1">
    <citation type="submission" date="2016-02" db="EMBL/GenBank/DDBJ databases">
        <title>Genome analysis of coral dinoflagellate symbionts highlights evolutionary adaptations to a symbiotic lifestyle.</title>
        <authorList>
            <person name="Aranda M."/>
            <person name="Li Y."/>
            <person name="Liew Y.J."/>
            <person name="Baumgarten S."/>
            <person name="Simakov O."/>
            <person name="Wilson M."/>
            <person name="Piel J."/>
            <person name="Ashoor H."/>
            <person name="Bougouffa S."/>
            <person name="Bajic V.B."/>
            <person name="Ryu T."/>
            <person name="Ravasi T."/>
            <person name="Bayer T."/>
            <person name="Micklem G."/>
            <person name="Kim H."/>
            <person name="Bhak J."/>
            <person name="Lajeunesse T.C."/>
            <person name="Voolstra C.R."/>
        </authorList>
    </citation>
    <scope>NUCLEOTIDE SEQUENCE [LARGE SCALE GENOMIC DNA]</scope>
    <source>
        <strain evidence="7 8">CCMP2467</strain>
    </source>
</reference>
<dbReference type="Gene3D" id="1.20.1110.10">
    <property type="entry name" value="Calcium-transporting ATPase, transmembrane domain"/>
    <property type="match status" value="1"/>
</dbReference>
<name>A0A1Q9CTB2_SYMMI</name>
<dbReference type="PROSITE" id="PS00154">
    <property type="entry name" value="ATPASE_E1_E2"/>
    <property type="match status" value="1"/>
</dbReference>
<dbReference type="OMA" id="NTNIERG"/>
<dbReference type="Pfam" id="PF00122">
    <property type="entry name" value="E1-E2_ATPase"/>
    <property type="match status" value="1"/>
</dbReference>
<keyword evidence="4 5" id="KW-0472">Membrane</keyword>
<keyword evidence="2 5" id="KW-0812">Transmembrane</keyword>
<dbReference type="SMART" id="SM00831">
    <property type="entry name" value="Cation_ATPase_N"/>
    <property type="match status" value="1"/>
</dbReference>
<sequence length="400" mass="41769">MEVPETPLLGSSRPVAGHGTFQPSLGLSAGEAAQRRAEDGPNQLDPPPKEGLFLIFLRQTQSVVFLLTSLAAAVSYSCGDRHKAMILITVVVFVCLLNTLGEYTSQDAGSALCKMAPSRTTCIRDGREALVDAHDLVVGDVVLIKMGDVVPADMVVLEAMDLTANEAVLTGESLEVSKSVELKDASAPFRSNMLYSGTEVMTGHGRAEVTDTGMRTQVGLIAKRLGQQKSVTEKNPLMVSVNKLATRLAGVLGIVILVAAALAYTTGFQDPANPCDATDVACFLKGSILRAVVMAVALIPHGIPLVSTIMLRVGSLAMARNNGVVMKVSAVDYLAATTVICTDKTGTLTEGKMAASVVLGICQDDAVGAAGTSVRESSLSFYPLKGLSQNGGVFRTAGLT</sequence>
<dbReference type="InterPro" id="IPR008250">
    <property type="entry name" value="ATPase_P-typ_transduc_dom_A_sf"/>
</dbReference>
<gene>
    <name evidence="7" type="primary">pma1</name>
    <name evidence="7" type="ORF">AK812_SmicGene32782</name>
</gene>
<dbReference type="InterPro" id="IPR059000">
    <property type="entry name" value="ATPase_P-type_domA"/>
</dbReference>
<dbReference type="Gene3D" id="3.40.50.1000">
    <property type="entry name" value="HAD superfamily/HAD-like"/>
    <property type="match status" value="1"/>
</dbReference>
<evidence type="ECO:0000256" key="5">
    <source>
        <dbReference type="SAM" id="Phobius"/>
    </source>
</evidence>
<protein>
    <submittedName>
        <fullName evidence="7">Cation-transporting ATPase pma1</fullName>
    </submittedName>
</protein>
<feature type="domain" description="Cation-transporting P-type ATPase N-terminal" evidence="6">
    <location>
        <begin position="9"/>
        <end position="80"/>
    </location>
</feature>
<evidence type="ECO:0000256" key="3">
    <source>
        <dbReference type="ARBA" id="ARBA00022989"/>
    </source>
</evidence>
<dbReference type="EMBL" id="LSRX01000933">
    <property type="protein sequence ID" value="OLP86143.1"/>
    <property type="molecule type" value="Genomic_DNA"/>
</dbReference>
<comment type="caution">
    <text evidence="7">The sequence shown here is derived from an EMBL/GenBank/DDBJ whole genome shotgun (WGS) entry which is preliminary data.</text>
</comment>
<dbReference type="Pfam" id="PF00690">
    <property type="entry name" value="Cation_ATPase_N"/>
    <property type="match status" value="1"/>
</dbReference>
<comment type="subcellular location">
    <subcellularLocation>
        <location evidence="1">Membrane</location>
    </subcellularLocation>
</comment>
<evidence type="ECO:0000256" key="1">
    <source>
        <dbReference type="ARBA" id="ARBA00004370"/>
    </source>
</evidence>
<dbReference type="GO" id="GO:0016020">
    <property type="term" value="C:membrane"/>
    <property type="evidence" value="ECO:0007669"/>
    <property type="project" value="UniProtKB-SubCell"/>
</dbReference>
<dbReference type="InterPro" id="IPR018303">
    <property type="entry name" value="ATPase_P-typ_P_site"/>
</dbReference>
<feature type="transmembrane region" description="Helical" evidence="5">
    <location>
        <begin position="82"/>
        <end position="100"/>
    </location>
</feature>
<feature type="transmembrane region" description="Helical" evidence="5">
    <location>
        <begin position="244"/>
        <end position="264"/>
    </location>
</feature>
<dbReference type="SUPFAM" id="SSF81653">
    <property type="entry name" value="Calcium ATPase, transduction domain A"/>
    <property type="match status" value="1"/>
</dbReference>
<proteinExistence type="predicted"/>
<organism evidence="7 8">
    <name type="scientific">Symbiodinium microadriaticum</name>
    <name type="common">Dinoflagellate</name>
    <name type="synonym">Zooxanthella microadriatica</name>
    <dbReference type="NCBI Taxonomy" id="2951"/>
    <lineage>
        <taxon>Eukaryota</taxon>
        <taxon>Sar</taxon>
        <taxon>Alveolata</taxon>
        <taxon>Dinophyceae</taxon>
        <taxon>Suessiales</taxon>
        <taxon>Symbiodiniaceae</taxon>
        <taxon>Symbiodinium</taxon>
    </lineage>
</organism>
<dbReference type="PANTHER" id="PTHR42861">
    <property type="entry name" value="CALCIUM-TRANSPORTING ATPASE"/>
    <property type="match status" value="1"/>
</dbReference>
<accession>A0A1Q9CTB2</accession>